<accession>A0A4S2FL65</accession>
<reference evidence="1 2" key="1">
    <citation type="submission" date="2019-04" db="EMBL/GenBank/DDBJ databases">
        <title>Microbes associate with the intestines of laboratory mice.</title>
        <authorList>
            <person name="Navarre W."/>
            <person name="Wong E."/>
            <person name="Huang K."/>
            <person name="Tropini C."/>
            <person name="Ng K."/>
            <person name="Yu B."/>
        </authorList>
    </citation>
    <scope>NUCLEOTIDE SEQUENCE [LARGE SCALE GENOMIC DNA]</scope>
    <source>
        <strain evidence="1 2">NM22_B1</strain>
    </source>
</reference>
<name>A0A4S2FL65_9BACT</name>
<sequence>MRQMVLLTMFKLKKMKDREFSTKKLAESIKALRKASGVNVKEFCKSIHMTERSYYSALKSKLTT</sequence>
<organism evidence="1 2">
    <name type="scientific">Phocaeicola sartorii</name>
    <dbReference type="NCBI Taxonomy" id="671267"/>
    <lineage>
        <taxon>Bacteria</taxon>
        <taxon>Pseudomonadati</taxon>
        <taxon>Bacteroidota</taxon>
        <taxon>Bacteroidia</taxon>
        <taxon>Bacteroidales</taxon>
        <taxon>Bacteroidaceae</taxon>
        <taxon>Phocaeicola</taxon>
    </lineage>
</organism>
<dbReference type="RefSeq" id="WP_032941914.1">
    <property type="nucleotide sequence ID" value="NZ_CAKOCL010000046.1"/>
</dbReference>
<dbReference type="EMBL" id="SRYJ01000025">
    <property type="protein sequence ID" value="TGY69726.1"/>
    <property type="molecule type" value="Genomic_DNA"/>
</dbReference>
<evidence type="ECO:0000313" key="2">
    <source>
        <dbReference type="Proteomes" id="UP000310760"/>
    </source>
</evidence>
<dbReference type="Proteomes" id="UP000310760">
    <property type="component" value="Unassembled WGS sequence"/>
</dbReference>
<proteinExistence type="predicted"/>
<comment type="caution">
    <text evidence="1">The sequence shown here is derived from an EMBL/GenBank/DDBJ whole genome shotgun (WGS) entry which is preliminary data.</text>
</comment>
<protein>
    <submittedName>
        <fullName evidence="1">Uncharacterized protein</fullName>
    </submittedName>
</protein>
<gene>
    <name evidence="1" type="ORF">E5339_11915</name>
</gene>
<dbReference type="AlphaFoldDB" id="A0A4S2FL65"/>
<evidence type="ECO:0000313" key="1">
    <source>
        <dbReference type="EMBL" id="TGY69726.1"/>
    </source>
</evidence>